<organism evidence="2">
    <name type="scientific">Symploca sp. SIO1C4</name>
    <dbReference type="NCBI Taxonomy" id="2607765"/>
    <lineage>
        <taxon>Bacteria</taxon>
        <taxon>Bacillati</taxon>
        <taxon>Cyanobacteriota</taxon>
        <taxon>Cyanophyceae</taxon>
        <taxon>Coleofasciculales</taxon>
        <taxon>Coleofasciculaceae</taxon>
        <taxon>Symploca</taxon>
    </lineage>
</organism>
<feature type="region of interest" description="Disordered" evidence="1">
    <location>
        <begin position="39"/>
        <end position="63"/>
    </location>
</feature>
<protein>
    <submittedName>
        <fullName evidence="2">Uncharacterized protein</fullName>
    </submittedName>
</protein>
<name>A0A6B3NA73_9CYAN</name>
<accession>A0A6B3NA73</accession>
<proteinExistence type="predicted"/>
<reference evidence="2" key="1">
    <citation type="submission" date="2019-11" db="EMBL/GenBank/DDBJ databases">
        <title>Genomic insights into an expanded diversity of filamentous marine cyanobacteria reveals the extraordinary biosynthetic potential of Moorea and Okeania.</title>
        <authorList>
            <person name="Ferreira Leao T."/>
            <person name="Wang M."/>
            <person name="Moss N."/>
            <person name="Da Silva R."/>
            <person name="Sanders J."/>
            <person name="Nurk S."/>
            <person name="Gurevich A."/>
            <person name="Humphrey G."/>
            <person name="Reher R."/>
            <person name="Zhu Q."/>
            <person name="Belda-Ferre P."/>
            <person name="Glukhov E."/>
            <person name="Rex R."/>
            <person name="Dorrestein P.C."/>
            <person name="Knight R."/>
            <person name="Pevzner P."/>
            <person name="Gerwick W.H."/>
            <person name="Gerwick L."/>
        </authorList>
    </citation>
    <scope>NUCLEOTIDE SEQUENCE</scope>
    <source>
        <strain evidence="2">SIO1C4</strain>
    </source>
</reference>
<comment type="caution">
    <text evidence="2">The sequence shown here is derived from an EMBL/GenBank/DDBJ whole genome shotgun (WGS) entry which is preliminary data.</text>
</comment>
<evidence type="ECO:0000313" key="2">
    <source>
        <dbReference type="EMBL" id="NER28490.1"/>
    </source>
</evidence>
<gene>
    <name evidence="2" type="ORF">F6J89_12865</name>
</gene>
<sequence>MVALAAVTQQATPATVFKNLVSTHTTTHLLAKNDDLETEDDFQADSQKSREVRGSGRLRSKIG</sequence>
<dbReference type="EMBL" id="JAAHFQ010000220">
    <property type="protein sequence ID" value="NER28490.1"/>
    <property type="molecule type" value="Genomic_DNA"/>
</dbReference>
<evidence type="ECO:0000256" key="1">
    <source>
        <dbReference type="SAM" id="MobiDB-lite"/>
    </source>
</evidence>
<dbReference type="AlphaFoldDB" id="A0A6B3NA73"/>